<comment type="caution">
    <text evidence="10">The sequence shown here is derived from an EMBL/GenBank/DDBJ whole genome shotgun (WGS) entry which is preliminary data.</text>
</comment>
<keyword evidence="11" id="KW-1185">Reference proteome</keyword>
<dbReference type="GO" id="GO:0015744">
    <property type="term" value="P:succinate transport"/>
    <property type="evidence" value="ECO:0007669"/>
    <property type="project" value="TreeGrafter"/>
</dbReference>
<evidence type="ECO:0000256" key="2">
    <source>
        <dbReference type="ARBA" id="ARBA00022475"/>
    </source>
</evidence>
<dbReference type="InterPro" id="IPR050539">
    <property type="entry name" value="ThrE_Dicarb/AminoAcid_Exp"/>
</dbReference>
<evidence type="ECO:0000313" key="11">
    <source>
        <dbReference type="Proteomes" id="UP000010119"/>
    </source>
</evidence>
<feature type="domain" description="Threonine/Serine exporter ThrE" evidence="9">
    <location>
        <begin position="9"/>
        <end position="135"/>
    </location>
</feature>
<dbReference type="Pfam" id="PF12821">
    <property type="entry name" value="ThrE_2"/>
    <property type="match status" value="1"/>
</dbReference>
<proteinExistence type="inferred from homology"/>
<dbReference type="eggNOG" id="COG3610">
    <property type="taxonomic scope" value="Bacteria"/>
</dbReference>
<dbReference type="PANTHER" id="PTHR34390">
    <property type="entry name" value="UPF0442 PROTEIN YJJB-RELATED"/>
    <property type="match status" value="1"/>
</dbReference>
<dbReference type="EMBL" id="ACCR02000003">
    <property type="protein sequence ID" value="EFI84324.1"/>
    <property type="molecule type" value="Genomic_DNA"/>
</dbReference>
<comment type="similarity">
    <text evidence="7">Belongs to the ThrE exporter (TC 2.A.79) family.</text>
</comment>
<gene>
    <name evidence="10" type="ORF">HMPREF0556_10877</name>
</gene>
<dbReference type="HOGENOM" id="CLU_117642_3_0_9"/>
<evidence type="ECO:0000313" key="10">
    <source>
        <dbReference type="EMBL" id="EFI84324.1"/>
    </source>
</evidence>
<dbReference type="InterPro" id="IPR024528">
    <property type="entry name" value="ThrE_2"/>
</dbReference>
<feature type="transmembrane region" description="Helical" evidence="8">
    <location>
        <begin position="53"/>
        <end position="73"/>
    </location>
</feature>
<feature type="transmembrane region" description="Helical" evidence="8">
    <location>
        <begin position="6"/>
        <end position="22"/>
    </location>
</feature>
<keyword evidence="2" id="KW-1003">Cell membrane</keyword>
<keyword evidence="5 8" id="KW-1133">Transmembrane helix</keyword>
<dbReference type="STRING" id="525367.HMPREF0556_10877"/>
<sequence>MFATILIHIICSYLATVAFAIITNVPRKTLNACGWTGATGWMAFWLFQNFHLGVGAASMAGAFVVAVCSHFFAKYKKMPITIFNIPGLVPLVPGGLAYQAVRNFVLGDYIEAIGFTVQVGVVAGAIAAGIMLSEIFNHSIRRFRENKEQI</sequence>
<evidence type="ECO:0000256" key="7">
    <source>
        <dbReference type="ARBA" id="ARBA00034125"/>
    </source>
</evidence>
<keyword evidence="3" id="KW-0997">Cell inner membrane</keyword>
<organism evidence="10 11">
    <name type="scientific">Listeria grayi DSM 20601</name>
    <dbReference type="NCBI Taxonomy" id="525367"/>
    <lineage>
        <taxon>Bacteria</taxon>
        <taxon>Bacillati</taxon>
        <taxon>Bacillota</taxon>
        <taxon>Bacilli</taxon>
        <taxon>Bacillales</taxon>
        <taxon>Listeriaceae</taxon>
        <taxon>Listeria</taxon>
    </lineage>
</organism>
<evidence type="ECO:0000259" key="9">
    <source>
        <dbReference type="Pfam" id="PF12821"/>
    </source>
</evidence>
<feature type="transmembrane region" description="Helical" evidence="8">
    <location>
        <begin position="80"/>
        <end position="101"/>
    </location>
</feature>
<evidence type="ECO:0000256" key="8">
    <source>
        <dbReference type="SAM" id="Phobius"/>
    </source>
</evidence>
<protein>
    <recommendedName>
        <fullName evidence="9">Threonine/Serine exporter ThrE domain-containing protein</fullName>
    </recommendedName>
</protein>
<dbReference type="Proteomes" id="UP000010119">
    <property type="component" value="Unassembled WGS sequence"/>
</dbReference>
<evidence type="ECO:0000256" key="5">
    <source>
        <dbReference type="ARBA" id="ARBA00022989"/>
    </source>
</evidence>
<keyword evidence="6 8" id="KW-0472">Membrane</keyword>
<dbReference type="AlphaFoldDB" id="D7UXB6"/>
<reference evidence="10" key="1">
    <citation type="submission" date="2010-06" db="EMBL/GenBank/DDBJ databases">
        <authorList>
            <person name="Muzny D."/>
            <person name="Qin X."/>
            <person name="Buhay C."/>
            <person name="Dugan-Rocha S."/>
            <person name="Ding Y."/>
            <person name="Chen G."/>
            <person name="Hawes A."/>
            <person name="Holder M."/>
            <person name="Jhangiani S."/>
            <person name="Johnson A."/>
            <person name="Khan Z."/>
            <person name="Li Z."/>
            <person name="Liu W."/>
            <person name="Liu X."/>
            <person name="Perez L."/>
            <person name="Shen H."/>
            <person name="Wang Q."/>
            <person name="Watt J."/>
            <person name="Xi L."/>
            <person name="Xin Y."/>
            <person name="Zhou J."/>
            <person name="Deng J."/>
            <person name="Jiang H."/>
            <person name="Liu Y."/>
            <person name="Qu J."/>
            <person name="Song X.-Z."/>
            <person name="Zhang L."/>
            <person name="Villasana D."/>
            <person name="Johnson A."/>
            <person name="Liu J."/>
            <person name="Liyanage D."/>
            <person name="Lorensuhewa L."/>
            <person name="Robinson T."/>
            <person name="Song A."/>
            <person name="Song B.-B."/>
            <person name="Dinh H."/>
            <person name="Thornton R."/>
            <person name="Coyle M."/>
            <person name="Francisco L."/>
            <person name="Jackson L."/>
            <person name="Javaid M."/>
            <person name="Korchina V."/>
            <person name="Kovar C."/>
            <person name="Mata R."/>
            <person name="Mathew T."/>
            <person name="Ngo R."/>
            <person name="Nguyen L."/>
            <person name="Nguyen N."/>
            <person name="Okwuonu G."/>
            <person name="Ongeri F."/>
            <person name="Pham C."/>
            <person name="Simmons D."/>
            <person name="Wilczek-Boney K."/>
            <person name="Hale W."/>
            <person name="Jakkamsetti A."/>
            <person name="Pham P."/>
            <person name="Ruth R."/>
            <person name="San Lucas F."/>
            <person name="Warren J."/>
            <person name="Zhang J."/>
            <person name="Zhao Z."/>
            <person name="Zhou C."/>
            <person name="Zhu D."/>
            <person name="Lee S."/>
            <person name="Bess C."/>
            <person name="Blankenburg K."/>
            <person name="Forbes L."/>
            <person name="Fu Q."/>
            <person name="Gubbala S."/>
            <person name="Hirani K."/>
            <person name="Jayaseelan J.C."/>
            <person name="Lara F."/>
            <person name="Munidasa M."/>
            <person name="Palculict T."/>
            <person name="Patil S."/>
            <person name="Pu L.-L."/>
            <person name="Saada N."/>
            <person name="Tang L."/>
            <person name="Weissenberger G."/>
            <person name="Zhu Y."/>
            <person name="Hemphill L."/>
            <person name="Shang Y."/>
            <person name="Youmans B."/>
            <person name="Ayvaz T."/>
            <person name="Ross M."/>
            <person name="Santibanez J."/>
            <person name="Aqrawi P."/>
            <person name="Gross S."/>
            <person name="Joshi V."/>
            <person name="Fowler G."/>
            <person name="Nazareth L."/>
            <person name="Reid J."/>
            <person name="Worley K."/>
            <person name="Petrosino J."/>
            <person name="Highlander S."/>
            <person name="Gibbs R."/>
        </authorList>
    </citation>
    <scope>NUCLEOTIDE SEQUENCE [LARGE SCALE GENOMIC DNA]</scope>
    <source>
        <strain evidence="10">DSM 20601</strain>
    </source>
</reference>
<evidence type="ECO:0000256" key="6">
    <source>
        <dbReference type="ARBA" id="ARBA00023136"/>
    </source>
</evidence>
<evidence type="ECO:0000256" key="1">
    <source>
        <dbReference type="ARBA" id="ARBA00004651"/>
    </source>
</evidence>
<keyword evidence="4 8" id="KW-0812">Transmembrane</keyword>
<name>D7UXB6_LISGR</name>
<evidence type="ECO:0000256" key="4">
    <source>
        <dbReference type="ARBA" id="ARBA00022692"/>
    </source>
</evidence>
<dbReference type="RefSeq" id="WP_003758004.1">
    <property type="nucleotide sequence ID" value="NZ_GL538353.1"/>
</dbReference>
<comment type="subcellular location">
    <subcellularLocation>
        <location evidence="1">Cell membrane</location>
        <topology evidence="1">Multi-pass membrane protein</topology>
    </subcellularLocation>
</comment>
<feature type="transmembrane region" description="Helical" evidence="8">
    <location>
        <begin position="29"/>
        <end position="47"/>
    </location>
</feature>
<accession>D7UXB6</accession>
<dbReference type="PANTHER" id="PTHR34390:SF1">
    <property type="entry name" value="SUCCINATE TRANSPORTER SUBUNIT YJJB-RELATED"/>
    <property type="match status" value="1"/>
</dbReference>
<feature type="transmembrane region" description="Helical" evidence="8">
    <location>
        <begin position="113"/>
        <end position="136"/>
    </location>
</feature>
<dbReference type="GO" id="GO:0005886">
    <property type="term" value="C:plasma membrane"/>
    <property type="evidence" value="ECO:0007669"/>
    <property type="project" value="UniProtKB-SubCell"/>
</dbReference>
<evidence type="ECO:0000256" key="3">
    <source>
        <dbReference type="ARBA" id="ARBA00022519"/>
    </source>
</evidence>